<evidence type="ECO:0000313" key="3">
    <source>
        <dbReference type="Proteomes" id="UP001597296"/>
    </source>
</evidence>
<dbReference type="PANTHER" id="PTHR30390:SF8">
    <property type="entry name" value="SUGAR ISOMERASE (SIS)"/>
    <property type="match status" value="1"/>
</dbReference>
<reference evidence="3" key="1">
    <citation type="journal article" date="2019" name="Int. J. Syst. Evol. Microbiol.">
        <title>The Global Catalogue of Microorganisms (GCM) 10K type strain sequencing project: providing services to taxonomists for standard genome sequencing and annotation.</title>
        <authorList>
            <consortium name="The Broad Institute Genomics Platform"/>
            <consortium name="The Broad Institute Genome Sequencing Center for Infectious Disease"/>
            <person name="Wu L."/>
            <person name="Ma J."/>
        </authorList>
    </citation>
    <scope>NUCLEOTIDE SEQUENCE [LARGE SCALE GENOMIC DNA]</scope>
    <source>
        <strain evidence="3">KCTC 15012</strain>
    </source>
</reference>
<dbReference type="InterPro" id="IPR035461">
    <property type="entry name" value="GmhA/DiaA"/>
</dbReference>
<accession>A0ABW5C8H2</accession>
<dbReference type="SUPFAM" id="SSF53697">
    <property type="entry name" value="SIS domain"/>
    <property type="match status" value="1"/>
</dbReference>
<feature type="domain" description="SIS" evidence="1">
    <location>
        <begin position="41"/>
        <end position="198"/>
    </location>
</feature>
<organism evidence="2 3">
    <name type="scientific">Phaeospirillum tilakii</name>
    <dbReference type="NCBI Taxonomy" id="741673"/>
    <lineage>
        <taxon>Bacteria</taxon>
        <taxon>Pseudomonadati</taxon>
        <taxon>Pseudomonadota</taxon>
        <taxon>Alphaproteobacteria</taxon>
        <taxon>Rhodospirillales</taxon>
        <taxon>Rhodospirillaceae</taxon>
        <taxon>Phaeospirillum</taxon>
    </lineage>
</organism>
<dbReference type="Proteomes" id="UP001597296">
    <property type="component" value="Unassembled WGS sequence"/>
</dbReference>
<dbReference type="RefSeq" id="WP_377314928.1">
    <property type="nucleotide sequence ID" value="NZ_JBHUIY010000006.1"/>
</dbReference>
<dbReference type="CDD" id="cd05006">
    <property type="entry name" value="SIS_GmhA"/>
    <property type="match status" value="1"/>
</dbReference>
<gene>
    <name evidence="2" type="ORF">ACFSNB_04960</name>
</gene>
<keyword evidence="3" id="KW-1185">Reference proteome</keyword>
<name>A0ABW5C8H2_9PROT</name>
<dbReference type="EMBL" id="JBHUIY010000006">
    <property type="protein sequence ID" value="MFD2233148.1"/>
    <property type="molecule type" value="Genomic_DNA"/>
</dbReference>
<dbReference type="InterPro" id="IPR046348">
    <property type="entry name" value="SIS_dom_sf"/>
</dbReference>
<dbReference type="PROSITE" id="PS51464">
    <property type="entry name" value="SIS"/>
    <property type="match status" value="1"/>
</dbReference>
<comment type="caution">
    <text evidence="2">The sequence shown here is derived from an EMBL/GenBank/DDBJ whole genome shotgun (WGS) entry which is preliminary data.</text>
</comment>
<dbReference type="InterPro" id="IPR001347">
    <property type="entry name" value="SIS_dom"/>
</dbReference>
<proteinExistence type="predicted"/>
<sequence>MSFPDHPYAEAGAFCTDYFAELARAAASVDPASVARAAALLTEAFARDATLFSCGNGGSAAIADHLVCDCAKGVQADTDWRPRVVSLSATTSLVTAIANDIAYAEVFAWQVNTFARPGDVLLTISSSGNSPNIVRAVEAARARGVASIALTGFDGGASAGLADVNLHVAARNYGIVEDTHQSLMHILAQYLRQSRMDPALVAARTF</sequence>
<dbReference type="Pfam" id="PF13580">
    <property type="entry name" value="SIS_2"/>
    <property type="match status" value="1"/>
</dbReference>
<dbReference type="InterPro" id="IPR050099">
    <property type="entry name" value="SIS_GmhA/DiaA_subfam"/>
</dbReference>
<dbReference type="Gene3D" id="3.40.50.10490">
    <property type="entry name" value="Glucose-6-phosphate isomerase like protein, domain 1"/>
    <property type="match status" value="1"/>
</dbReference>
<evidence type="ECO:0000259" key="1">
    <source>
        <dbReference type="PROSITE" id="PS51464"/>
    </source>
</evidence>
<evidence type="ECO:0000313" key="2">
    <source>
        <dbReference type="EMBL" id="MFD2233148.1"/>
    </source>
</evidence>
<protein>
    <submittedName>
        <fullName evidence="2">SIS domain-containing protein</fullName>
    </submittedName>
</protein>
<dbReference type="PANTHER" id="PTHR30390">
    <property type="entry name" value="SEDOHEPTULOSE 7-PHOSPHATE ISOMERASE / DNAA INITIATOR-ASSOCIATING FACTOR FOR REPLICATION INITIATION"/>
    <property type="match status" value="1"/>
</dbReference>